<feature type="transmembrane region" description="Helical" evidence="10">
    <location>
        <begin position="470"/>
        <end position="494"/>
    </location>
</feature>
<evidence type="ECO:0000256" key="7">
    <source>
        <dbReference type="ARBA" id="ARBA00022989"/>
    </source>
</evidence>
<evidence type="ECO:0000259" key="12">
    <source>
        <dbReference type="Pfam" id="PF16192"/>
    </source>
</evidence>
<evidence type="ECO:0000259" key="11">
    <source>
        <dbReference type="Pfam" id="PF02366"/>
    </source>
</evidence>
<comment type="function">
    <text evidence="10">Protein O-mannosyltransferase that catalyzes the transfer of a single mannose residue from a polyprenol phospho-mannosyl lipidic donor to the hydroxyl group of selected serine and threonine residues in acceptor proteins.</text>
</comment>
<feature type="transmembrane region" description="Helical" evidence="10">
    <location>
        <begin position="506"/>
        <end position="527"/>
    </location>
</feature>
<feature type="domain" description="ArnT-like N-terminal" evidence="11">
    <location>
        <begin position="60"/>
        <end position="281"/>
    </location>
</feature>
<dbReference type="EC" id="2.4.1.-" evidence="10"/>
<feature type="transmembrane region" description="Helical" evidence="10">
    <location>
        <begin position="202"/>
        <end position="220"/>
    </location>
</feature>
<dbReference type="GO" id="GO:0005886">
    <property type="term" value="C:plasma membrane"/>
    <property type="evidence" value="ECO:0007669"/>
    <property type="project" value="UniProtKB-SubCell"/>
</dbReference>
<comment type="similarity">
    <text evidence="3 10">Belongs to the glycosyltransferase 39 family.</text>
</comment>
<keyword evidence="7 10" id="KW-1133">Transmembrane helix</keyword>
<dbReference type="GO" id="GO:0012505">
    <property type="term" value="C:endomembrane system"/>
    <property type="evidence" value="ECO:0007669"/>
    <property type="project" value="UniProtKB-SubCell"/>
</dbReference>
<keyword evidence="10" id="KW-1003">Cell membrane</keyword>
<evidence type="ECO:0000256" key="10">
    <source>
        <dbReference type="RuleBase" id="RU367007"/>
    </source>
</evidence>
<dbReference type="InterPro" id="IPR027005">
    <property type="entry name" value="PMT-like"/>
</dbReference>
<evidence type="ECO:0000256" key="3">
    <source>
        <dbReference type="ARBA" id="ARBA00007222"/>
    </source>
</evidence>
<reference evidence="13 14" key="1">
    <citation type="submission" date="2012-08" db="EMBL/GenBank/DDBJ databases">
        <title>Whole genome shotgun sequence of Austwickia chelonae NBRC 105200.</title>
        <authorList>
            <person name="Yoshida I."/>
            <person name="Hosoyama A."/>
            <person name="Tsuchikane K."/>
            <person name="Katsumata H."/>
            <person name="Ando Y."/>
            <person name="Ohji S."/>
            <person name="Hamada M."/>
            <person name="Tamura T."/>
            <person name="Yamazoe A."/>
            <person name="Yamazaki S."/>
            <person name="Fujita N."/>
        </authorList>
    </citation>
    <scope>NUCLEOTIDE SEQUENCE [LARGE SCALE GENOMIC DNA]</scope>
    <source>
        <strain evidence="13 14">NBRC 105200</strain>
    </source>
</reference>
<comment type="subcellular location">
    <subcellularLocation>
        <location evidence="10">Cell membrane</location>
    </subcellularLocation>
    <subcellularLocation>
        <location evidence="1">Endomembrane system</location>
        <topology evidence="1">Multi-pass membrane protein</topology>
    </subcellularLocation>
</comment>
<evidence type="ECO:0000313" key="14">
    <source>
        <dbReference type="Proteomes" id="UP000008495"/>
    </source>
</evidence>
<keyword evidence="8 10" id="KW-0472">Membrane</keyword>
<dbReference type="AlphaFoldDB" id="K6VRP1"/>
<dbReference type="Pfam" id="PF02366">
    <property type="entry name" value="PMT"/>
    <property type="match status" value="1"/>
</dbReference>
<proteinExistence type="inferred from homology"/>
<protein>
    <recommendedName>
        <fullName evidence="9 10">Polyprenol-phosphate-mannose--protein mannosyltransferase</fullName>
        <ecNumber evidence="10">2.4.1.-</ecNumber>
    </recommendedName>
</protein>
<feature type="transmembrane region" description="Helical" evidence="10">
    <location>
        <begin position="305"/>
        <end position="327"/>
    </location>
</feature>
<keyword evidence="4 10" id="KW-0328">Glycosyltransferase</keyword>
<dbReference type="GO" id="GO:0004169">
    <property type="term" value="F:dolichyl-phosphate-mannose-protein mannosyltransferase activity"/>
    <property type="evidence" value="ECO:0007669"/>
    <property type="project" value="UniProtKB-UniRule"/>
</dbReference>
<feature type="transmembrane region" description="Helical" evidence="10">
    <location>
        <begin position="174"/>
        <end position="190"/>
    </location>
</feature>
<comment type="caution">
    <text evidence="13">The sequence shown here is derived from an EMBL/GenBank/DDBJ whole genome shotgun (WGS) entry which is preliminary data.</text>
</comment>
<dbReference type="EMBL" id="BAGZ01000008">
    <property type="protein sequence ID" value="GAB77985.1"/>
    <property type="molecule type" value="Genomic_DNA"/>
</dbReference>
<sequence length="548" mass="60861">MSATPPETLGRQAGASRPSATVIGRDVDIAGRVDILRRRLLGVRPSDRLLGWLGPLFAALVGGVIRFWELGRINTLIFDETYYVKQGYSMLLHGVEMRDNQVNKENVLWNAGTFDPAKIFINEADFVVHPPVGKWVIAAGEYLFGISDPFGWRFSVALLGTLSILMLGRAALRLFGSAYLATCAAVLLAFDGHHFTHSRTGLLDLIVMFFALGAFCALLVDRDHTRERLAHKIAQGAPITGTGPWLWGRPWRWVAAVSLGLCIGTKWSGLWFLAVFGLMTVAWDLGARRTVGVRRWLSGTFVKDAVPAGIGMVGTALVVYVASWVGWLTGSTGWGRNWAAENPAQTDLGGIVPDALRALWNYHQQAWNFHVGLNSGHPYASNPWSWIIMGRPTSFYYEGPKLAEQGCAVDQCSKAITNIGTVSIWWAAAAMIPVLLFCWAMRRDWRAGAVLAGLLAGWFPWFLFQERTIYTFYAVAFVPWVVLAVVYGMSLMVVPRSAGPGRYRMGVLVTGGFVVLSVALFVFWWPVLTAQVIPYPEWQWRMWFPSWV</sequence>
<evidence type="ECO:0000256" key="5">
    <source>
        <dbReference type="ARBA" id="ARBA00022679"/>
    </source>
</evidence>
<name>K6VRP1_9MICO</name>
<organism evidence="13 14">
    <name type="scientific">Austwickia chelonae NBRC 105200</name>
    <dbReference type="NCBI Taxonomy" id="1184607"/>
    <lineage>
        <taxon>Bacteria</taxon>
        <taxon>Bacillati</taxon>
        <taxon>Actinomycetota</taxon>
        <taxon>Actinomycetes</taxon>
        <taxon>Micrococcales</taxon>
        <taxon>Dermatophilaceae</taxon>
        <taxon>Austwickia</taxon>
    </lineage>
</organism>
<accession>K6VRP1</accession>
<dbReference type="UniPathway" id="UPA00378"/>
<evidence type="ECO:0000256" key="1">
    <source>
        <dbReference type="ARBA" id="ARBA00004127"/>
    </source>
</evidence>
<feature type="domain" description="Protein O-mannosyl-transferase C-terminal four TM" evidence="12">
    <location>
        <begin position="357"/>
        <end position="547"/>
    </location>
</feature>
<comment type="pathway">
    <text evidence="2 10">Protein modification; protein glycosylation.</text>
</comment>
<evidence type="ECO:0000256" key="9">
    <source>
        <dbReference type="ARBA" id="ARBA00093617"/>
    </source>
</evidence>
<evidence type="ECO:0000313" key="13">
    <source>
        <dbReference type="EMBL" id="GAB77985.1"/>
    </source>
</evidence>
<feature type="transmembrane region" description="Helical" evidence="10">
    <location>
        <begin position="423"/>
        <end position="440"/>
    </location>
</feature>
<feature type="transmembrane region" description="Helical" evidence="10">
    <location>
        <begin position="253"/>
        <end position="285"/>
    </location>
</feature>
<evidence type="ECO:0000256" key="8">
    <source>
        <dbReference type="ARBA" id="ARBA00023136"/>
    </source>
</evidence>
<dbReference type="STRING" id="100225.SAMN05421595_0499"/>
<evidence type="ECO:0000256" key="6">
    <source>
        <dbReference type="ARBA" id="ARBA00022692"/>
    </source>
</evidence>
<keyword evidence="6 10" id="KW-0812">Transmembrane</keyword>
<dbReference type="eggNOG" id="COG4346">
    <property type="taxonomic scope" value="Bacteria"/>
</dbReference>
<gene>
    <name evidence="13" type="primary">pmt</name>
    <name evidence="13" type="ORF">AUCHE_08_02280</name>
</gene>
<feature type="transmembrane region" description="Helical" evidence="10">
    <location>
        <begin position="49"/>
        <end position="68"/>
    </location>
</feature>
<dbReference type="Pfam" id="PF16192">
    <property type="entry name" value="PMT_4TMC"/>
    <property type="match status" value="1"/>
</dbReference>
<feature type="transmembrane region" description="Helical" evidence="10">
    <location>
        <begin position="447"/>
        <end position="464"/>
    </location>
</feature>
<dbReference type="InterPro" id="IPR003342">
    <property type="entry name" value="ArnT-like_N"/>
</dbReference>
<evidence type="ECO:0000256" key="4">
    <source>
        <dbReference type="ARBA" id="ARBA00022676"/>
    </source>
</evidence>
<keyword evidence="5 10" id="KW-0808">Transferase</keyword>
<evidence type="ECO:0000256" key="2">
    <source>
        <dbReference type="ARBA" id="ARBA00004922"/>
    </source>
</evidence>
<dbReference type="PANTHER" id="PTHR10050">
    <property type="entry name" value="DOLICHYL-PHOSPHATE-MANNOSE--PROTEIN MANNOSYLTRANSFERASE"/>
    <property type="match status" value="1"/>
</dbReference>
<dbReference type="Proteomes" id="UP000008495">
    <property type="component" value="Unassembled WGS sequence"/>
</dbReference>
<dbReference type="InterPro" id="IPR032421">
    <property type="entry name" value="PMT_4TMC"/>
</dbReference>
<keyword evidence="14" id="KW-1185">Reference proteome</keyword>
<dbReference type="PANTHER" id="PTHR10050:SF46">
    <property type="entry name" value="PROTEIN O-MANNOSYL-TRANSFERASE 2"/>
    <property type="match status" value="1"/>
</dbReference>